<dbReference type="Gene3D" id="3.40.50.300">
    <property type="entry name" value="P-loop containing nucleotide triphosphate hydrolases"/>
    <property type="match status" value="1"/>
</dbReference>
<dbReference type="InterPro" id="IPR007111">
    <property type="entry name" value="NACHT_NTPase"/>
</dbReference>
<name>A0ABP0GAT3_CLALP</name>
<reference evidence="4 5" key="1">
    <citation type="submission" date="2024-02" db="EMBL/GenBank/DDBJ databases">
        <authorList>
            <person name="Daric V."/>
            <person name="Darras S."/>
        </authorList>
    </citation>
    <scope>NUCLEOTIDE SEQUENCE [LARGE SCALE GENOMIC DNA]</scope>
</reference>
<dbReference type="SUPFAM" id="SSF52540">
    <property type="entry name" value="P-loop containing nucleoside triphosphate hydrolases"/>
    <property type="match status" value="1"/>
</dbReference>
<comment type="caution">
    <text evidence="4">The sequence shown here is derived from an EMBL/GenBank/DDBJ whole genome shotgun (WGS) entry which is preliminary data.</text>
</comment>
<evidence type="ECO:0000256" key="2">
    <source>
        <dbReference type="ARBA" id="ARBA00022737"/>
    </source>
</evidence>
<evidence type="ECO:0000256" key="1">
    <source>
        <dbReference type="ARBA" id="ARBA00022614"/>
    </source>
</evidence>
<dbReference type="EMBL" id="CAWYQH010000108">
    <property type="protein sequence ID" value="CAK8688913.1"/>
    <property type="molecule type" value="Genomic_DNA"/>
</dbReference>
<accession>A0ABP0GAT3</accession>
<gene>
    <name evidence="4" type="ORF">CVLEPA_LOCUS20866</name>
</gene>
<keyword evidence="2" id="KW-0677">Repeat</keyword>
<dbReference type="Proteomes" id="UP001642483">
    <property type="component" value="Unassembled WGS sequence"/>
</dbReference>
<dbReference type="Pfam" id="PF05729">
    <property type="entry name" value="NACHT"/>
    <property type="match status" value="1"/>
</dbReference>
<dbReference type="PANTHER" id="PTHR47189">
    <property type="entry name" value="MHC CLASS II TRANSACTIVATOR"/>
    <property type="match status" value="1"/>
</dbReference>
<evidence type="ECO:0000313" key="4">
    <source>
        <dbReference type="EMBL" id="CAK8688913.1"/>
    </source>
</evidence>
<dbReference type="InterPro" id="IPR027417">
    <property type="entry name" value="P-loop_NTPase"/>
</dbReference>
<evidence type="ECO:0000313" key="5">
    <source>
        <dbReference type="Proteomes" id="UP001642483"/>
    </source>
</evidence>
<keyword evidence="5" id="KW-1185">Reference proteome</keyword>
<organism evidence="4 5">
    <name type="scientific">Clavelina lepadiformis</name>
    <name type="common">Light-bulb sea squirt</name>
    <name type="synonym">Ascidia lepadiformis</name>
    <dbReference type="NCBI Taxonomy" id="159417"/>
    <lineage>
        <taxon>Eukaryota</taxon>
        <taxon>Metazoa</taxon>
        <taxon>Chordata</taxon>
        <taxon>Tunicata</taxon>
        <taxon>Ascidiacea</taxon>
        <taxon>Aplousobranchia</taxon>
        <taxon>Clavelinidae</taxon>
        <taxon>Clavelina</taxon>
    </lineage>
</organism>
<feature type="domain" description="NACHT" evidence="3">
    <location>
        <begin position="152"/>
        <end position="314"/>
    </location>
</feature>
<keyword evidence="1" id="KW-0433">Leucine-rich repeat</keyword>
<dbReference type="PANTHER" id="PTHR47189:SF1">
    <property type="entry name" value="MHC CLASS II TRANSACTIVATOR"/>
    <property type="match status" value="1"/>
</dbReference>
<evidence type="ECO:0000259" key="3">
    <source>
        <dbReference type="Pfam" id="PF05729"/>
    </source>
</evidence>
<proteinExistence type="predicted"/>
<protein>
    <recommendedName>
        <fullName evidence="3">NACHT domain-containing protein</fullName>
    </recommendedName>
</protein>
<sequence>MSQPDKEENCSLNQNVVVNLVESKLQNPIIGSRNVTQINIENVNIQRDAQQSNQQQENTVQQTKSSREKHVLKKIIWLQDKHLGPNINFQSSVIKKDDIPTVYPIVKKIDFYTGEATPENEECYPSRKYENYEGSELMETRFEDLLQKPQRFLCLIGPPGSGKTVYSKRLAKSGVWPEMVCLHINFADINYQDSVTLKEVLIDKAYPELSKDSCKQAFQWIVKNDTKVALIIDGFDEAAFKLSANPAKESYDTPRPIQDIIALLFSKHFLRNCLLIITSRPHPMNYLPESLRPDTIYYLGDFSPDDTKLLFFSYAGEKADNLWENLNSEAPDLIAACHNPLMLQLVISVYSHPSFKSDTLFTWTRLFDNVMDVHQRCKNIKSACDPSLLKTKLAKLAFCATNNNTITITKEQIRKVGLNPDDVQDVIVELYANKGPTSCRVLDCDVSFHFYHLTFQEWFTAFYIVRLMQLEDFQAFLKDKWFDDHWLVVRQFVSGLLLDQGAKTDFLSKKREALMDHLVLHLEKLSKDMGKSK</sequence>